<keyword evidence="4" id="KW-1185">Reference proteome</keyword>
<feature type="compositionally biased region" description="Polar residues" evidence="1">
    <location>
        <begin position="161"/>
        <end position="177"/>
    </location>
</feature>
<evidence type="ECO:0000256" key="1">
    <source>
        <dbReference type="SAM" id="MobiDB-lite"/>
    </source>
</evidence>
<evidence type="ECO:0000313" key="4">
    <source>
        <dbReference type="Proteomes" id="UP000031275"/>
    </source>
</evidence>
<dbReference type="Proteomes" id="UP000031275">
    <property type="component" value="Unassembled WGS sequence"/>
</dbReference>
<evidence type="ECO:0000256" key="2">
    <source>
        <dbReference type="SAM" id="SignalP"/>
    </source>
</evidence>
<reference evidence="3 4" key="1">
    <citation type="submission" date="2014-10" db="EMBL/GenBank/DDBJ databases">
        <title>Kaistella solincola genome.</title>
        <authorList>
            <person name="Newman J.D."/>
        </authorList>
    </citation>
    <scope>NUCLEOTIDE SEQUENCE [LARGE SCALE GENOMIC DNA]</scope>
    <source>
        <strain evidence="3 4">DSM 22468</strain>
    </source>
</reference>
<feature type="chain" id="PRO_5047365433" evidence="2">
    <location>
        <begin position="19"/>
        <end position="262"/>
    </location>
</feature>
<evidence type="ECO:0000313" key="3">
    <source>
        <dbReference type="EMBL" id="KIA82342.1"/>
    </source>
</evidence>
<accession>A0ABR4ZN63</accession>
<name>A0ABR4ZN63_9FLAO</name>
<keyword evidence="2" id="KW-0732">Signal</keyword>
<gene>
    <name evidence="3" type="ORF">OA84_10725</name>
</gene>
<proteinExistence type="predicted"/>
<feature type="region of interest" description="Disordered" evidence="1">
    <location>
        <begin position="148"/>
        <end position="177"/>
    </location>
</feature>
<protein>
    <submittedName>
        <fullName evidence="3">Uncharacterized protein</fullName>
    </submittedName>
</protein>
<sequence length="262" mass="28888">MKKLLKFAFFLLFTAAYSQNISDYSFVYIAGRTGDFDANKYGLATLLSSNLTGKKYVVISENNDSWPEAPKNNPCGVLKAELVDASTFLKNKLQINFKDCSGKTVASYEAKTNIKEFQPGFIDALNTATKTLPASNPVQLAVTTRTELPKQTAARGPELGKSSQSQNSGTKSESKAQTFSNGTLNFNRIYISDNQFILVNPKNSTPYAIFKASTKKDVYRVQLQDGTQTLGYIEDGAIIIELPNADGSYRKEVFKETAKVVY</sequence>
<feature type="signal peptide" evidence="2">
    <location>
        <begin position="1"/>
        <end position="18"/>
    </location>
</feature>
<comment type="caution">
    <text evidence="3">The sequence shown here is derived from an EMBL/GenBank/DDBJ whole genome shotgun (WGS) entry which is preliminary data.</text>
</comment>
<dbReference type="EMBL" id="JSYK01000005">
    <property type="protein sequence ID" value="KIA82342.1"/>
    <property type="molecule type" value="Genomic_DNA"/>
</dbReference>
<dbReference type="RefSeq" id="WP_039346364.1">
    <property type="nucleotide sequence ID" value="NZ_JSYK01000005.1"/>
</dbReference>
<organism evidence="3 4">
    <name type="scientific">Kaistella solincola</name>
    <dbReference type="NCBI Taxonomy" id="510955"/>
    <lineage>
        <taxon>Bacteria</taxon>
        <taxon>Pseudomonadati</taxon>
        <taxon>Bacteroidota</taxon>
        <taxon>Flavobacteriia</taxon>
        <taxon>Flavobacteriales</taxon>
        <taxon>Weeksellaceae</taxon>
        <taxon>Chryseobacterium group</taxon>
        <taxon>Kaistella</taxon>
    </lineage>
</organism>